<dbReference type="InterPro" id="IPR037191">
    <property type="entry name" value="VPS9_dom_sf"/>
</dbReference>
<evidence type="ECO:0000256" key="1">
    <source>
        <dbReference type="SAM" id="MobiDB-lite"/>
    </source>
</evidence>
<feature type="compositionally biased region" description="Basic and acidic residues" evidence="1">
    <location>
        <begin position="1221"/>
        <end position="1236"/>
    </location>
</feature>
<feature type="region of interest" description="Disordered" evidence="1">
    <location>
        <begin position="623"/>
        <end position="689"/>
    </location>
</feature>
<dbReference type="SUPFAM" id="SSF109993">
    <property type="entry name" value="VPS9 domain"/>
    <property type="match status" value="1"/>
</dbReference>
<feature type="compositionally biased region" description="Basic and acidic residues" evidence="1">
    <location>
        <begin position="271"/>
        <end position="284"/>
    </location>
</feature>
<gene>
    <name evidence="3" type="ORF">MCHLO_02374</name>
</gene>
<accession>A0ABQ0L109</accession>
<feature type="compositionally biased region" description="Low complexity" evidence="1">
    <location>
        <begin position="636"/>
        <end position="652"/>
    </location>
</feature>
<evidence type="ECO:0000313" key="4">
    <source>
        <dbReference type="Proteomes" id="UP000815677"/>
    </source>
</evidence>
<dbReference type="InterPro" id="IPR045046">
    <property type="entry name" value="Vps9-like"/>
</dbReference>
<dbReference type="InterPro" id="IPR003123">
    <property type="entry name" value="VPS9"/>
</dbReference>
<feature type="region of interest" description="Disordered" evidence="1">
    <location>
        <begin position="1213"/>
        <end position="1358"/>
    </location>
</feature>
<feature type="compositionally biased region" description="Low complexity" evidence="1">
    <location>
        <begin position="953"/>
        <end position="969"/>
    </location>
</feature>
<feature type="domain" description="VPS9" evidence="2">
    <location>
        <begin position="849"/>
        <end position="1105"/>
    </location>
</feature>
<evidence type="ECO:0000313" key="3">
    <source>
        <dbReference type="EMBL" id="GAT44763.1"/>
    </source>
</evidence>
<feature type="compositionally biased region" description="Pro residues" evidence="1">
    <location>
        <begin position="623"/>
        <end position="635"/>
    </location>
</feature>
<dbReference type="InterPro" id="IPR041260">
    <property type="entry name" value="Sld7_C"/>
</dbReference>
<feature type="region of interest" description="Disordered" evidence="1">
    <location>
        <begin position="941"/>
        <end position="1034"/>
    </location>
</feature>
<name>A0ABQ0L109_MYCCL</name>
<feature type="compositionally biased region" description="Low complexity" evidence="1">
    <location>
        <begin position="992"/>
        <end position="1001"/>
    </location>
</feature>
<sequence>MVSPAISITAPTPPRNNSPFRLLYRGALSVPDSHTILDGLTFDCRVDQPSSGHLLIENKLALALESLRGVKSLRSQGMVKLQDVYLDESGGILLTIHPDATLSRVYFETRFCLEPSTSFASGVKVALGDSDGPDTTYMVIYPRLQSTDPGARIELAVARIAPLPAPITRLPRPDDPTPRRPPSLLSRSTSAAARLSHKRTSSIASLGSGVRLGSPQPEPGSFRIPEVPPHAASVKGKERERPLGSVAEDEEEDVFGTASVSVVENKGKRKRSDEGQPDPRQELENQMEKANKTIIKQSAMQLIQIPKTHAEYKEVYGAVYRGVMFAVRNEMKKTAVDLKSVERLNAVIHLIFTSDIDDDLQLALSHLISSSMTSNREAFPAVSIGRSQGHATSELLTHTHPLLSPSSPNHSFDAKQRSPSPSRNGPHYVPYTPRQRGPPTGLSTTGMTTVAAPPQQQQQAGAASATSKLQMVNLKAAAQNVGLDGSSVGWAILEKLVVSEGGEWTEIWSALAVGKATLLLPLEAIGNNEKITADFVKDHVVLCDGPSRKNAPIVTLSGLRGTLDGNTLTLRSTLHPSSKVFLDLLSPVTRSSTLANIAPLPHLPTATPYPEFGVPSYTAALPLPPRIPPPLPPRPRGSQPSSSPQSLPSRLPNINPFASLFGGSSHGPKNAQQQPPAPSPPASLHEAIHPDQPLDVPAFTIARKVVRKDVARAVDRALRAEIHACCSSPPWVAERVDSFVAPWYPFTRVKRSGGGGDKGTVNFVVGDPLGGMQPEEIGEMVQGFYAKLEDDLRNGGGRRKASEASEAELSEKEQEDKEASIREVLATVEQAICGLFFDRLFAPPTSDDPSHDQALSSRVAALNMLDLNLEHLGVDVPPEATEGLEAVVKACGQVLSGLELHQIPAEKAAVMVQAHQEVIVGLSRLSRIRLLTEEEERKRAAAKKALGSDSVEEQPTTVVPTQEVVESPSAVGELEQNPLPPIPGSEDAPEGVSEVPAIVEPPVEEAPPRPKLVPLPPSYTEETSGRQTPPSSIPLPTPVSSDVLLPLIIFAVVKSNPARLVSHLLYTQRFRVTPSGVAQGEEAFCLVNLMAVAEFLENVDLEALGLGNAGISTADLTPIPITRNSPKAPSISLAEEGAGVLRRQVDTIAGSAGRVLNGVTGVVDSSFGMLKQLLPGQTPLPVTPSFDSTSAAAPWNMGRPGFGLLRRETGFSIGGISLGGRSEERERREEELKEVSRPASLHGVDAPGSDDDSEGESSDQDGQGDDAQDDLEVGSQYDTRSIRSFESMMSRDRRKNRAPRGSGPSTRKSLTDRLAHVSANLAGLKGSPPPRRESLLPNRFDTPVSSRPGSPAVHGMGLRLPPPNQRFLECSADDLRLSEVSELLAEYRRLVDGIRAVVIVCGGSESVGRVVVENLKPEFEVIHFILTPEAGKVQIPAILRGDPSPPSSNDLGTKNYSKKPIAVIIGGAYDDAGVATMLEAARGIHPTPGLKRIESSRCRLWGRSMLLRWRRGSRISLRSWSRMGS</sequence>
<evidence type="ECO:0000259" key="2">
    <source>
        <dbReference type="PROSITE" id="PS51205"/>
    </source>
</evidence>
<feature type="region of interest" description="Disordered" evidence="1">
    <location>
        <begin position="795"/>
        <end position="816"/>
    </location>
</feature>
<feature type="compositionally biased region" description="Low complexity" evidence="1">
    <location>
        <begin position="399"/>
        <end position="411"/>
    </location>
</feature>
<keyword evidence="4" id="KW-1185">Reference proteome</keyword>
<dbReference type="PANTHER" id="PTHR23101:SF25">
    <property type="entry name" value="GTPASE-ACTIVATING PROTEIN AND VPS9 DOMAIN-CONTAINING PROTEIN 1"/>
    <property type="match status" value="1"/>
</dbReference>
<dbReference type="Proteomes" id="UP000815677">
    <property type="component" value="Unassembled WGS sequence"/>
</dbReference>
<dbReference type="Pfam" id="PF18596">
    <property type="entry name" value="Sld7_C"/>
    <property type="match status" value="1"/>
</dbReference>
<feature type="compositionally biased region" description="Acidic residues" evidence="1">
    <location>
        <begin position="1248"/>
        <end position="1272"/>
    </location>
</feature>
<protein>
    <recommendedName>
        <fullName evidence="2">VPS9 domain-containing protein</fullName>
    </recommendedName>
</protein>
<dbReference type="PROSITE" id="PS51205">
    <property type="entry name" value="VPS9"/>
    <property type="match status" value="1"/>
</dbReference>
<feature type="region of interest" description="Disordered" evidence="1">
    <location>
        <begin position="399"/>
        <end position="448"/>
    </location>
</feature>
<feature type="region of interest" description="Disordered" evidence="1">
    <location>
        <begin position="166"/>
        <end position="284"/>
    </location>
</feature>
<proteinExistence type="predicted"/>
<organism evidence="3 4">
    <name type="scientific">Mycena chlorophos</name>
    <name type="common">Agaric fungus</name>
    <name type="synonym">Agaricus chlorophos</name>
    <dbReference type="NCBI Taxonomy" id="658473"/>
    <lineage>
        <taxon>Eukaryota</taxon>
        <taxon>Fungi</taxon>
        <taxon>Dikarya</taxon>
        <taxon>Basidiomycota</taxon>
        <taxon>Agaricomycotina</taxon>
        <taxon>Agaricomycetes</taxon>
        <taxon>Agaricomycetidae</taxon>
        <taxon>Agaricales</taxon>
        <taxon>Marasmiineae</taxon>
        <taxon>Mycenaceae</taxon>
        <taxon>Mycena</taxon>
    </lineage>
</organism>
<dbReference type="Gene3D" id="1.20.1050.80">
    <property type="entry name" value="VPS9 domain"/>
    <property type="match status" value="2"/>
</dbReference>
<feature type="compositionally biased region" description="Low complexity" evidence="1">
    <location>
        <begin position="182"/>
        <end position="194"/>
    </location>
</feature>
<reference evidence="3" key="1">
    <citation type="submission" date="2014-09" db="EMBL/GenBank/DDBJ databases">
        <title>Genome sequence of the luminous mushroom Mycena chlorophos for searching fungal bioluminescence genes.</title>
        <authorList>
            <person name="Tanaka Y."/>
            <person name="Kasuga D."/>
            <person name="Oba Y."/>
            <person name="Hase S."/>
            <person name="Sato K."/>
            <person name="Oba Y."/>
            <person name="Sakakibara Y."/>
        </authorList>
    </citation>
    <scope>NUCLEOTIDE SEQUENCE</scope>
</reference>
<dbReference type="EMBL" id="DF840172">
    <property type="protein sequence ID" value="GAT44763.1"/>
    <property type="molecule type" value="Genomic_DNA"/>
</dbReference>
<dbReference type="PANTHER" id="PTHR23101">
    <property type="entry name" value="RAB GDP/GTP EXCHANGE FACTOR"/>
    <property type="match status" value="1"/>
</dbReference>
<feature type="compositionally biased region" description="Polar residues" evidence="1">
    <location>
        <begin position="1020"/>
        <end position="1030"/>
    </location>
</feature>
<dbReference type="Pfam" id="PF02204">
    <property type="entry name" value="VPS9"/>
    <property type="match status" value="1"/>
</dbReference>